<feature type="domain" description="Reverse transcriptase" evidence="3">
    <location>
        <begin position="145"/>
        <end position="328"/>
    </location>
</feature>
<dbReference type="EnsemblMetazoa" id="Aqu2.1.28424_001">
    <property type="protein sequence ID" value="Aqu2.1.28424_001"/>
    <property type="gene ID" value="Aqu2.1.28424"/>
</dbReference>
<feature type="domain" description="CCHC-type" evidence="2">
    <location>
        <begin position="12"/>
        <end position="27"/>
    </location>
</feature>
<evidence type="ECO:0000259" key="3">
    <source>
        <dbReference type="PROSITE" id="PS50878"/>
    </source>
</evidence>
<dbReference type="InterPro" id="IPR043128">
    <property type="entry name" value="Rev_trsase/Diguanyl_cyclase"/>
</dbReference>
<evidence type="ECO:0000313" key="4">
    <source>
        <dbReference type="EnsemblMetazoa" id="Aqu2.1.28424_001"/>
    </source>
</evidence>
<keyword evidence="1" id="KW-0863">Zinc-finger</keyword>
<dbReference type="CDD" id="cd09275">
    <property type="entry name" value="RNase_HI_RT_DIRS1"/>
    <property type="match status" value="1"/>
</dbReference>
<dbReference type="OrthoDB" id="7477527at2759"/>
<sequence length="708" mass="80154">MMGPEPRPIGLCFCCGAMGHLQNTCPKTAQYPPYCNMSVDLQDESFGCGEHSIVESENCMEVVGHRYWESMEGGRQGCVVKGSLSKHSQFWHEALRASPYVLDIIDHGYRLPLVSIPPAYSAPNHCSTKKEEPFVNTAVNELCENGCVRRVVSIPHICSPLLVVENSAGKKRLVISLKHLNLYLWKSKFRYEDFRTALEYFEEGAYLCTFDLKSGYHHIDIHKEFQTYLGFSWRGEYFVFTVLPFGLSTACYVFTKVLRPIVKHFRAQGIRMVLYLDDGLFVVKDSHLIAMQISSLVQKTLAAAGLVLNTEKSRLHPAKQVSWLGFNIDLNLGVIRVPKAKLDGLRLLLQHAVQVDIIPARELASITGKIIAMSLALGDLARLRTRALYAAIQSRSSWQELVCITGDARDELWFWLNNIDDFNCRVVWRTPSAVRIVYSDASNTGFGSYMVHHGNHVAHGQWSIQEAQKSSTWREQRAVAHTLSAFACLLDSHRVRWFTDNQSVAHIIKVGSGNAELQAEALSIFKSAIQHNIVMEPEWIPRDQNERADYISRIIDHDDWGLSFRVFHLIEATWGPHTIDRFASSYNAKLDRYNSRYWDIGTEAVDAFTVNWDGDNNYFCPPVYLIPRVLFHAIRCKCVGTIVVPEWPSASFWPLISNGQGFVGFVRDVVYLPLYPGLFVLGKLGACLFKNGVPTSNVLALRLDFTDY</sequence>
<dbReference type="Gene3D" id="3.30.70.270">
    <property type="match status" value="1"/>
</dbReference>
<dbReference type="Gene3D" id="3.10.10.10">
    <property type="entry name" value="HIV Type 1 Reverse Transcriptase, subunit A, domain 1"/>
    <property type="match status" value="1"/>
</dbReference>
<dbReference type="InterPro" id="IPR043502">
    <property type="entry name" value="DNA/RNA_pol_sf"/>
</dbReference>
<organism evidence="4">
    <name type="scientific">Amphimedon queenslandica</name>
    <name type="common">Sponge</name>
    <dbReference type="NCBI Taxonomy" id="400682"/>
    <lineage>
        <taxon>Eukaryota</taxon>
        <taxon>Metazoa</taxon>
        <taxon>Porifera</taxon>
        <taxon>Demospongiae</taxon>
        <taxon>Heteroscleromorpha</taxon>
        <taxon>Haplosclerida</taxon>
        <taxon>Niphatidae</taxon>
        <taxon>Amphimedon</taxon>
    </lineage>
</organism>
<dbReference type="SUPFAM" id="SSF56672">
    <property type="entry name" value="DNA/RNA polymerases"/>
    <property type="match status" value="1"/>
</dbReference>
<dbReference type="GO" id="GO:0003676">
    <property type="term" value="F:nucleic acid binding"/>
    <property type="evidence" value="ECO:0007669"/>
    <property type="project" value="InterPro"/>
</dbReference>
<accession>A0A1X7ULQ0</accession>
<evidence type="ECO:0000259" key="2">
    <source>
        <dbReference type="PROSITE" id="PS50158"/>
    </source>
</evidence>
<dbReference type="CDD" id="cd03714">
    <property type="entry name" value="RT_DIRS1"/>
    <property type="match status" value="1"/>
</dbReference>
<keyword evidence="1" id="KW-0862">Zinc</keyword>
<dbReference type="eggNOG" id="KOG0017">
    <property type="taxonomic scope" value="Eukaryota"/>
</dbReference>
<proteinExistence type="predicted"/>
<dbReference type="Pfam" id="PF00078">
    <property type="entry name" value="RVT_1"/>
    <property type="match status" value="1"/>
</dbReference>
<reference evidence="4" key="1">
    <citation type="submission" date="2017-05" db="UniProtKB">
        <authorList>
            <consortium name="EnsemblMetazoa"/>
        </authorList>
    </citation>
    <scope>IDENTIFICATION</scope>
</reference>
<dbReference type="InParanoid" id="A0A1X7ULQ0"/>
<evidence type="ECO:0008006" key="5">
    <source>
        <dbReference type="Google" id="ProtNLM"/>
    </source>
</evidence>
<dbReference type="GO" id="GO:0008270">
    <property type="term" value="F:zinc ion binding"/>
    <property type="evidence" value="ECO:0007669"/>
    <property type="project" value="UniProtKB-KW"/>
</dbReference>
<dbReference type="InterPro" id="IPR001878">
    <property type="entry name" value="Znf_CCHC"/>
</dbReference>
<dbReference type="PROSITE" id="PS50878">
    <property type="entry name" value="RT_POL"/>
    <property type="match status" value="1"/>
</dbReference>
<keyword evidence="1" id="KW-0479">Metal-binding</keyword>
<dbReference type="InterPro" id="IPR000477">
    <property type="entry name" value="RT_dom"/>
</dbReference>
<protein>
    <recommendedName>
        <fullName evidence="5">CCHC-type domain-containing protein</fullName>
    </recommendedName>
</protein>
<dbReference type="PANTHER" id="PTHR33050">
    <property type="entry name" value="REVERSE TRANSCRIPTASE DOMAIN-CONTAINING PROTEIN"/>
    <property type="match status" value="1"/>
</dbReference>
<evidence type="ECO:0000256" key="1">
    <source>
        <dbReference type="PROSITE-ProRule" id="PRU00047"/>
    </source>
</evidence>
<dbReference type="PROSITE" id="PS50158">
    <property type="entry name" value="ZF_CCHC"/>
    <property type="match status" value="1"/>
</dbReference>
<dbReference type="InterPro" id="IPR052055">
    <property type="entry name" value="Hepadnavirus_pol/RT"/>
</dbReference>
<name>A0A1X7ULQ0_AMPQE</name>
<dbReference type="PANTHER" id="PTHR33050:SF7">
    <property type="entry name" value="RIBONUCLEASE H"/>
    <property type="match status" value="1"/>
</dbReference>
<dbReference type="AlphaFoldDB" id="A0A1X7ULQ0"/>